<keyword evidence="5" id="KW-0479">Metal-binding</keyword>
<dbReference type="Gene3D" id="3.40.109.10">
    <property type="entry name" value="NADH Oxidase"/>
    <property type="match status" value="1"/>
</dbReference>
<dbReference type="Pfam" id="PF13187">
    <property type="entry name" value="Fer4_9"/>
    <property type="match status" value="1"/>
</dbReference>
<evidence type="ECO:0000256" key="7">
    <source>
        <dbReference type="ARBA" id="ARBA00023004"/>
    </source>
</evidence>
<dbReference type="Gene3D" id="3.30.70.20">
    <property type="match status" value="2"/>
</dbReference>
<evidence type="ECO:0000256" key="8">
    <source>
        <dbReference type="ARBA" id="ARBA00023014"/>
    </source>
</evidence>
<dbReference type="PROSITE" id="PS51379">
    <property type="entry name" value="4FE4S_FER_2"/>
    <property type="match status" value="2"/>
</dbReference>
<dbReference type="AlphaFoldDB" id="A0A0P6XL74"/>
<dbReference type="GO" id="GO:0046872">
    <property type="term" value="F:metal ion binding"/>
    <property type="evidence" value="ECO:0007669"/>
    <property type="project" value="UniProtKB-KW"/>
</dbReference>
<dbReference type="InterPro" id="IPR017900">
    <property type="entry name" value="4Fe4S_Fe_S_CS"/>
</dbReference>
<dbReference type="InterPro" id="IPR029479">
    <property type="entry name" value="Nitroreductase"/>
</dbReference>
<evidence type="ECO:0000313" key="11">
    <source>
        <dbReference type="EMBL" id="KPL76971.1"/>
    </source>
</evidence>
<dbReference type="PANTHER" id="PTHR43673">
    <property type="entry name" value="NAD(P)H NITROREDUCTASE YDGI-RELATED"/>
    <property type="match status" value="1"/>
</dbReference>
<evidence type="ECO:0000256" key="2">
    <source>
        <dbReference type="ARBA" id="ARBA00007118"/>
    </source>
</evidence>
<gene>
    <name evidence="11" type="ORF">ADN00_10340</name>
</gene>
<feature type="domain" description="4Fe-4S ferredoxin-type" evidence="10">
    <location>
        <begin position="12"/>
        <end position="40"/>
    </location>
</feature>
<comment type="caution">
    <text evidence="11">The sequence shown here is derived from an EMBL/GenBank/DDBJ whole genome shotgun (WGS) entry which is preliminary data.</text>
</comment>
<dbReference type="GO" id="GO:0051536">
    <property type="term" value="F:iron-sulfur cluster binding"/>
    <property type="evidence" value="ECO:0007669"/>
    <property type="project" value="UniProtKB-KW"/>
</dbReference>
<evidence type="ECO:0000256" key="6">
    <source>
        <dbReference type="ARBA" id="ARBA00023002"/>
    </source>
</evidence>
<dbReference type="PATRIC" id="fig|1134406.4.peg.2534"/>
<dbReference type="InterPro" id="IPR017896">
    <property type="entry name" value="4Fe4S_Fe-S-bd"/>
</dbReference>
<accession>A0A0P6XL74</accession>
<dbReference type="PANTHER" id="PTHR43673:SF2">
    <property type="entry name" value="NITROREDUCTASE"/>
    <property type="match status" value="1"/>
</dbReference>
<evidence type="ECO:0000256" key="9">
    <source>
        <dbReference type="SAM" id="Phobius"/>
    </source>
</evidence>
<dbReference type="SUPFAM" id="SSF55469">
    <property type="entry name" value="FMN-dependent nitroreductase-like"/>
    <property type="match status" value="1"/>
</dbReference>
<dbReference type="PROSITE" id="PS00198">
    <property type="entry name" value="4FE4S_FER_1"/>
    <property type="match status" value="1"/>
</dbReference>
<keyword evidence="12" id="KW-1185">Reference proteome</keyword>
<dbReference type="GO" id="GO:0016491">
    <property type="term" value="F:oxidoreductase activity"/>
    <property type="evidence" value="ECO:0007669"/>
    <property type="project" value="UniProtKB-KW"/>
</dbReference>
<evidence type="ECO:0000313" key="12">
    <source>
        <dbReference type="Proteomes" id="UP000050417"/>
    </source>
</evidence>
<dbReference type="InterPro" id="IPR000415">
    <property type="entry name" value="Nitroreductase-like"/>
</dbReference>
<comment type="similarity">
    <text evidence="2">Belongs to the nitroreductase family.</text>
</comment>
<evidence type="ECO:0000256" key="5">
    <source>
        <dbReference type="ARBA" id="ARBA00022723"/>
    </source>
</evidence>
<keyword evidence="3" id="KW-0285">Flavoprotein</keyword>
<evidence type="ECO:0000256" key="4">
    <source>
        <dbReference type="ARBA" id="ARBA00022643"/>
    </source>
</evidence>
<feature type="transmembrane region" description="Helical" evidence="9">
    <location>
        <begin position="230"/>
        <end position="257"/>
    </location>
</feature>
<feature type="domain" description="4Fe-4S ferredoxin-type" evidence="10">
    <location>
        <begin position="41"/>
        <end position="73"/>
    </location>
</feature>
<proteinExistence type="inferred from homology"/>
<evidence type="ECO:0000256" key="1">
    <source>
        <dbReference type="ARBA" id="ARBA00001917"/>
    </source>
</evidence>
<dbReference type="OrthoDB" id="9778602at2"/>
<keyword evidence="8" id="KW-0411">Iron-sulfur</keyword>
<keyword evidence="9" id="KW-1133">Transmembrane helix</keyword>
<keyword evidence="9" id="KW-0472">Membrane</keyword>
<keyword evidence="4" id="KW-0288">FMN</keyword>
<dbReference type="RefSeq" id="WP_075062924.1">
    <property type="nucleotide sequence ID" value="NZ_LGCL01000024.1"/>
</dbReference>
<dbReference type="EMBL" id="LGCL01000024">
    <property type="protein sequence ID" value="KPL76971.1"/>
    <property type="molecule type" value="Genomic_DNA"/>
</dbReference>
<dbReference type="STRING" id="1134406.ADN00_10340"/>
<keyword evidence="9" id="KW-0812">Transmembrane</keyword>
<keyword evidence="6" id="KW-0560">Oxidoreductase</keyword>
<dbReference type="Pfam" id="PF00881">
    <property type="entry name" value="Nitroreductase"/>
    <property type="match status" value="1"/>
</dbReference>
<comment type="cofactor">
    <cofactor evidence="1">
        <name>FMN</name>
        <dbReference type="ChEBI" id="CHEBI:58210"/>
    </cofactor>
</comment>
<dbReference type="SUPFAM" id="SSF54862">
    <property type="entry name" value="4Fe-4S ferredoxins"/>
    <property type="match status" value="1"/>
</dbReference>
<keyword evidence="7" id="KW-0408">Iron</keyword>
<evidence type="ECO:0000256" key="3">
    <source>
        <dbReference type="ARBA" id="ARBA00022630"/>
    </source>
</evidence>
<reference evidence="11 12" key="1">
    <citation type="submission" date="2015-07" db="EMBL/GenBank/DDBJ databases">
        <title>Genome sequence of Ornatilinea apprima DSM 23815.</title>
        <authorList>
            <person name="Hemp J."/>
            <person name="Ward L.M."/>
            <person name="Pace L.A."/>
            <person name="Fischer W.W."/>
        </authorList>
    </citation>
    <scope>NUCLEOTIDE SEQUENCE [LARGE SCALE GENOMIC DNA]</scope>
    <source>
        <strain evidence="11 12">P3M-1</strain>
    </source>
</reference>
<evidence type="ECO:0000259" key="10">
    <source>
        <dbReference type="PROSITE" id="PS51379"/>
    </source>
</evidence>
<protein>
    <submittedName>
        <fullName evidence="11">Nitroreductase</fullName>
    </submittedName>
</protein>
<name>A0A0P6XL74_9CHLR</name>
<dbReference type="Proteomes" id="UP000050417">
    <property type="component" value="Unassembled WGS sequence"/>
</dbReference>
<organism evidence="11 12">
    <name type="scientific">Ornatilinea apprima</name>
    <dbReference type="NCBI Taxonomy" id="1134406"/>
    <lineage>
        <taxon>Bacteria</taxon>
        <taxon>Bacillati</taxon>
        <taxon>Chloroflexota</taxon>
        <taxon>Anaerolineae</taxon>
        <taxon>Anaerolineales</taxon>
        <taxon>Anaerolineaceae</taxon>
        <taxon>Ornatilinea</taxon>
    </lineage>
</organism>
<sequence>MAIKTSRAEGVAEVRIDDEKCSGCGLCVKVCKGAPLIMREGKPFVDQTRLFGCIACGKCVVVCPEDAITVEGRDLFAADVLPIAPREQRASYAQLHNLMLARRSTREFSSRPVERELVDQIIEAAASAPMGLPPSDVSALVLHGRGRVRELRDAMMVDLKKIKPFVTRTSLSLMRPFMKREEFESFDTFIVPTMDTFLQMEAEGADWWLYDAPLAVYFYCSPYSDPADPFIAATYAMLAGEALGLGSIMIGTAGYFFKYSRRLRQQFNIPHNAQQGLMVLFGHPAVKYRKAIRRRLARVEVLGEG</sequence>